<organism evidence="2 3">
    <name type="scientific">Candidatus Contendobacter odensis Run_B_J11</name>
    <dbReference type="NCBI Taxonomy" id="1400861"/>
    <lineage>
        <taxon>Bacteria</taxon>
        <taxon>Pseudomonadati</taxon>
        <taxon>Pseudomonadota</taxon>
        <taxon>Gammaproteobacteria</taxon>
        <taxon>Candidatus Competibacteraceae</taxon>
        <taxon>Candidatus Contendibacter</taxon>
    </lineage>
</organism>
<dbReference type="EMBL" id="CBTK010000232">
    <property type="protein sequence ID" value="CDH45957.1"/>
    <property type="molecule type" value="Genomic_DNA"/>
</dbReference>
<dbReference type="NCBIfam" id="NF033520">
    <property type="entry name" value="transpos_IS982"/>
    <property type="match status" value="1"/>
</dbReference>
<dbReference type="InterPro" id="IPR025668">
    <property type="entry name" value="Tnp_DDE_dom"/>
</dbReference>
<reference evidence="2 3" key="1">
    <citation type="journal article" date="2014" name="ISME J.">
        <title>Candidatus Competibacter-lineage genomes retrieved from metagenomes reveal functional metabolic diversity.</title>
        <authorList>
            <person name="McIlroy S.J."/>
            <person name="Albertsen M."/>
            <person name="Andresen E.K."/>
            <person name="Saunders A.M."/>
            <person name="Kristiansen R."/>
            <person name="Stokholm-Bjerregaard M."/>
            <person name="Nielsen K.L."/>
            <person name="Nielsen P.H."/>
        </authorList>
    </citation>
    <scope>NUCLEOTIDE SEQUENCE [LARGE SCALE GENOMIC DNA]</scope>
    <source>
        <strain evidence="2 3">Run_B_J11</strain>
    </source>
</reference>
<evidence type="ECO:0000313" key="2">
    <source>
        <dbReference type="EMBL" id="CDH45957.1"/>
    </source>
</evidence>
<dbReference type="Pfam" id="PF13612">
    <property type="entry name" value="DDE_Tnp_1_3"/>
    <property type="match status" value="1"/>
</dbReference>
<comment type="caution">
    <text evidence="2">The sequence shown here is derived from an EMBL/GenBank/DDBJ whole genome shotgun (WGS) entry which is preliminary data.</text>
</comment>
<evidence type="ECO:0000259" key="1">
    <source>
        <dbReference type="Pfam" id="PF13612"/>
    </source>
</evidence>
<gene>
    <name evidence="2" type="ORF">BN874_3070001</name>
</gene>
<dbReference type="Proteomes" id="UP000019184">
    <property type="component" value="Unassembled WGS sequence"/>
</dbReference>
<evidence type="ECO:0000313" key="3">
    <source>
        <dbReference type="Proteomes" id="UP000019184"/>
    </source>
</evidence>
<keyword evidence="3" id="KW-1185">Reference proteome</keyword>
<name>A0A7U7GD56_9GAMM</name>
<proteinExistence type="predicted"/>
<dbReference type="OrthoDB" id="5620529at2"/>
<protein>
    <submittedName>
        <fullName evidence="2">Transposase</fullName>
    </submittedName>
</protein>
<dbReference type="RefSeq" id="WP_034434264.1">
    <property type="nucleotide sequence ID" value="NZ_CBTK010000232.1"/>
</dbReference>
<accession>A0A7U7GD56</accession>
<dbReference type="AlphaFoldDB" id="A0A7U7GD56"/>
<sequence>MNLDDLFCDVDDFCRLFLPTWHRQLLTRGQRKRQRLSRLTLSEIMTILIDFHQSQYRNFKAFYLLYLCRHCRGEFPHQLSYTRFVALIPTALMPMCIYLNTRRSEDTGLAFVDATSLVVCHNRRIHSHKVFKVVARRGKTSMGGFYGFKLHLVVNDRGELLAFRITLGNVDNREPVPELTQGLTGKLIGDRGYISSQLFHVLWERGLHRVNKIRKNMHNKLMPLVDKLLLRKRAIIETINDQIKNIQQIEHTRHRSVVNAMVNVLAALVAYTYQPRKPSLNISKNELKLLTCEEYSTTTG</sequence>
<feature type="domain" description="Transposase DDE" evidence="1">
    <location>
        <begin position="104"/>
        <end position="257"/>
    </location>
</feature>